<comment type="caution">
    <text evidence="1">The sequence shown here is derived from an EMBL/GenBank/DDBJ whole genome shotgun (WGS) entry which is preliminary data.</text>
</comment>
<evidence type="ECO:0000313" key="2">
    <source>
        <dbReference type="Proteomes" id="UP001498398"/>
    </source>
</evidence>
<proteinExistence type="predicted"/>
<accession>A0ABR1IXV6</accession>
<protein>
    <submittedName>
        <fullName evidence="1">Uncharacterized protein</fullName>
    </submittedName>
</protein>
<sequence length="72" mass="7952">MEGSSRGSLRDAVLVIQPALLTDGECVAEGGKKGKKPAYRVKDVNDGKISGWTVSRKNERWDEYKKRVNICG</sequence>
<organism evidence="1 2">
    <name type="scientific">Marasmiellus scandens</name>
    <dbReference type="NCBI Taxonomy" id="2682957"/>
    <lineage>
        <taxon>Eukaryota</taxon>
        <taxon>Fungi</taxon>
        <taxon>Dikarya</taxon>
        <taxon>Basidiomycota</taxon>
        <taxon>Agaricomycotina</taxon>
        <taxon>Agaricomycetes</taxon>
        <taxon>Agaricomycetidae</taxon>
        <taxon>Agaricales</taxon>
        <taxon>Marasmiineae</taxon>
        <taxon>Omphalotaceae</taxon>
        <taxon>Marasmiellus</taxon>
    </lineage>
</organism>
<gene>
    <name evidence="1" type="ORF">VKT23_015506</name>
</gene>
<keyword evidence="2" id="KW-1185">Reference proteome</keyword>
<evidence type="ECO:0000313" key="1">
    <source>
        <dbReference type="EMBL" id="KAK7444109.1"/>
    </source>
</evidence>
<reference evidence="1 2" key="1">
    <citation type="submission" date="2024-01" db="EMBL/GenBank/DDBJ databases">
        <title>A draft genome for the cacao thread blight pathogen Marasmiellus scandens.</title>
        <authorList>
            <person name="Baruah I.K."/>
            <person name="Leung J."/>
            <person name="Bukari Y."/>
            <person name="Amoako-Attah I."/>
            <person name="Meinhardt L.W."/>
            <person name="Bailey B.A."/>
            <person name="Cohen S.P."/>
        </authorList>
    </citation>
    <scope>NUCLEOTIDE SEQUENCE [LARGE SCALE GENOMIC DNA]</scope>
    <source>
        <strain evidence="1 2">GH-19</strain>
    </source>
</reference>
<dbReference type="EMBL" id="JBANRG010000052">
    <property type="protein sequence ID" value="KAK7444109.1"/>
    <property type="molecule type" value="Genomic_DNA"/>
</dbReference>
<dbReference type="Proteomes" id="UP001498398">
    <property type="component" value="Unassembled WGS sequence"/>
</dbReference>
<name>A0ABR1IXV6_9AGAR</name>